<keyword evidence="4" id="KW-0808">Transferase</keyword>
<evidence type="ECO:0000259" key="3">
    <source>
        <dbReference type="Pfam" id="PF01593"/>
    </source>
</evidence>
<comment type="similarity">
    <text evidence="1">Belongs to the flavin monoamine oxidase family.</text>
</comment>
<dbReference type="PANTHER" id="PTHR10742">
    <property type="entry name" value="FLAVIN MONOAMINE OXIDASE"/>
    <property type="match status" value="1"/>
</dbReference>
<dbReference type="GO" id="GO:0032259">
    <property type="term" value="P:methylation"/>
    <property type="evidence" value="ECO:0007669"/>
    <property type="project" value="UniProtKB-KW"/>
</dbReference>
<evidence type="ECO:0000313" key="5">
    <source>
        <dbReference type="Proteomes" id="UP000094527"/>
    </source>
</evidence>
<feature type="domain" description="Amine oxidase" evidence="3">
    <location>
        <begin position="60"/>
        <end position="92"/>
    </location>
</feature>
<keyword evidence="4" id="KW-0489">Methyltransferase</keyword>
<comment type="caution">
    <text evidence="4">The sequence shown here is derived from an EMBL/GenBank/DDBJ whole genome shotgun (WGS) entry which is preliminary data.</text>
</comment>
<gene>
    <name evidence="4" type="ORF">Ocin01_12600</name>
</gene>
<dbReference type="OrthoDB" id="9982100at2759"/>
<accession>A0A1D2MMB1</accession>
<protein>
    <submittedName>
        <fullName evidence="4">Putative lysine-specific histone demethylase 1</fullName>
    </submittedName>
</protein>
<name>A0A1D2MMB1_ORCCI</name>
<dbReference type="GO" id="GO:0006338">
    <property type="term" value="P:chromatin remodeling"/>
    <property type="evidence" value="ECO:0007669"/>
    <property type="project" value="TreeGrafter"/>
</dbReference>
<proteinExistence type="inferred from homology"/>
<keyword evidence="2" id="KW-0560">Oxidoreductase</keyword>
<dbReference type="GO" id="GO:0003682">
    <property type="term" value="F:chromatin binding"/>
    <property type="evidence" value="ECO:0007669"/>
    <property type="project" value="TreeGrafter"/>
</dbReference>
<dbReference type="Pfam" id="PF01593">
    <property type="entry name" value="Amino_oxidase"/>
    <property type="match status" value="1"/>
</dbReference>
<keyword evidence="5" id="KW-1185">Reference proteome</keyword>
<evidence type="ECO:0000256" key="2">
    <source>
        <dbReference type="ARBA" id="ARBA00023002"/>
    </source>
</evidence>
<reference evidence="4 5" key="1">
    <citation type="journal article" date="2016" name="Genome Biol. Evol.">
        <title>Gene Family Evolution Reflects Adaptation to Soil Environmental Stressors in the Genome of the Collembolan Orchesella cincta.</title>
        <authorList>
            <person name="Faddeeva-Vakhrusheva A."/>
            <person name="Derks M.F."/>
            <person name="Anvar S.Y."/>
            <person name="Agamennone V."/>
            <person name="Suring W."/>
            <person name="Smit S."/>
            <person name="van Straalen N.M."/>
            <person name="Roelofs D."/>
        </authorList>
    </citation>
    <scope>NUCLEOTIDE SEQUENCE [LARGE SCALE GENOMIC DNA]</scope>
    <source>
        <tissue evidence="4">Mixed pool</tissue>
    </source>
</reference>
<evidence type="ECO:0000256" key="1">
    <source>
        <dbReference type="ARBA" id="ARBA00005995"/>
    </source>
</evidence>
<dbReference type="InterPro" id="IPR050281">
    <property type="entry name" value="Flavin_monoamine_oxidase"/>
</dbReference>
<dbReference type="AlphaFoldDB" id="A0A1D2MMB1"/>
<dbReference type="GO" id="GO:0050660">
    <property type="term" value="F:flavin adenine dinucleotide binding"/>
    <property type="evidence" value="ECO:0007669"/>
    <property type="project" value="TreeGrafter"/>
</dbReference>
<dbReference type="GO" id="GO:0008168">
    <property type="term" value="F:methyltransferase activity"/>
    <property type="evidence" value="ECO:0007669"/>
    <property type="project" value="UniProtKB-KW"/>
</dbReference>
<dbReference type="SUPFAM" id="SSF51905">
    <property type="entry name" value="FAD/NAD(P)-binding domain"/>
    <property type="match status" value="1"/>
</dbReference>
<organism evidence="4 5">
    <name type="scientific">Orchesella cincta</name>
    <name type="common">Springtail</name>
    <name type="synonym">Podura cincta</name>
    <dbReference type="NCBI Taxonomy" id="48709"/>
    <lineage>
        <taxon>Eukaryota</taxon>
        <taxon>Metazoa</taxon>
        <taxon>Ecdysozoa</taxon>
        <taxon>Arthropoda</taxon>
        <taxon>Hexapoda</taxon>
        <taxon>Collembola</taxon>
        <taxon>Entomobryomorpha</taxon>
        <taxon>Entomobryoidea</taxon>
        <taxon>Orchesellidae</taxon>
        <taxon>Orchesellinae</taxon>
        <taxon>Orchesella</taxon>
    </lineage>
</organism>
<dbReference type="Proteomes" id="UP000094527">
    <property type="component" value="Unassembled WGS sequence"/>
</dbReference>
<dbReference type="STRING" id="48709.A0A1D2MMB1"/>
<dbReference type="InterPro" id="IPR002937">
    <property type="entry name" value="Amino_oxidase"/>
</dbReference>
<dbReference type="Gene3D" id="3.50.50.60">
    <property type="entry name" value="FAD/NAD(P)-binding domain"/>
    <property type="match status" value="1"/>
</dbReference>
<dbReference type="PANTHER" id="PTHR10742:SF386">
    <property type="entry name" value="LYSINE-SPECIFIC HISTONE DEMETHYLASE 1A"/>
    <property type="match status" value="1"/>
</dbReference>
<dbReference type="InterPro" id="IPR036188">
    <property type="entry name" value="FAD/NAD-bd_sf"/>
</dbReference>
<dbReference type="GO" id="GO:0016491">
    <property type="term" value="F:oxidoreductase activity"/>
    <property type="evidence" value="ECO:0007669"/>
    <property type="project" value="UniProtKB-KW"/>
</dbReference>
<dbReference type="EMBL" id="LJIJ01000864">
    <property type="protein sequence ID" value="ODM94088.1"/>
    <property type="molecule type" value="Genomic_DNA"/>
</dbReference>
<sequence>MTQGIHSLEKRSFCTRLRLLCGSRSFWKRLYDLLAAPVGPTKHTWPAGDPFHCNETKRSPHRLYFAGEHTFRNYPATVHGALLSGLREVGRIADELEWSFFL</sequence>
<evidence type="ECO:0000313" key="4">
    <source>
        <dbReference type="EMBL" id="ODM94088.1"/>
    </source>
</evidence>